<evidence type="ECO:0000256" key="2">
    <source>
        <dbReference type="ARBA" id="ARBA00024195"/>
    </source>
</evidence>
<dbReference type="Proteomes" id="UP001381693">
    <property type="component" value="Unassembled WGS sequence"/>
</dbReference>
<dbReference type="FunFam" id="2.40.10.10:FF:000002">
    <property type="entry name" value="Transmembrane protease serine"/>
    <property type="match status" value="1"/>
</dbReference>
<dbReference type="InterPro" id="IPR001314">
    <property type="entry name" value="Peptidase_S1A"/>
</dbReference>
<evidence type="ECO:0000259" key="3">
    <source>
        <dbReference type="PROSITE" id="PS50240"/>
    </source>
</evidence>
<dbReference type="SUPFAM" id="SSF50494">
    <property type="entry name" value="Trypsin-like serine proteases"/>
    <property type="match status" value="1"/>
</dbReference>
<dbReference type="EMBL" id="JAXCGZ010004628">
    <property type="protein sequence ID" value="KAK7081612.1"/>
    <property type="molecule type" value="Genomic_DNA"/>
</dbReference>
<evidence type="ECO:0000313" key="5">
    <source>
        <dbReference type="Proteomes" id="UP001381693"/>
    </source>
</evidence>
<dbReference type="InterPro" id="IPR043504">
    <property type="entry name" value="Peptidase_S1_PA_chymotrypsin"/>
</dbReference>
<dbReference type="PROSITE" id="PS00135">
    <property type="entry name" value="TRYPSIN_SER"/>
    <property type="match status" value="1"/>
</dbReference>
<keyword evidence="5" id="KW-1185">Reference proteome</keyword>
<accession>A0AAN8XCJ0</accession>
<dbReference type="InterPro" id="IPR009003">
    <property type="entry name" value="Peptidase_S1_PA"/>
</dbReference>
<dbReference type="PANTHER" id="PTHR24253:SF176">
    <property type="entry name" value="CORIN, ISOFORM B"/>
    <property type="match status" value="1"/>
</dbReference>
<keyword evidence="1" id="KW-1015">Disulfide bond</keyword>
<dbReference type="PROSITE" id="PS50240">
    <property type="entry name" value="TRYPSIN_DOM"/>
    <property type="match status" value="1"/>
</dbReference>
<feature type="domain" description="Peptidase S1" evidence="3">
    <location>
        <begin position="1"/>
        <end position="190"/>
    </location>
</feature>
<dbReference type="Pfam" id="PF00089">
    <property type="entry name" value="Trypsin"/>
    <property type="match status" value="1"/>
</dbReference>
<gene>
    <name evidence="4" type="ORF">SK128_009407</name>
</gene>
<comment type="similarity">
    <text evidence="2">Belongs to the peptidase S1 family. CLIP subfamily.</text>
</comment>
<name>A0AAN8XCJ0_HALRR</name>
<evidence type="ECO:0000256" key="1">
    <source>
        <dbReference type="ARBA" id="ARBA00023157"/>
    </source>
</evidence>
<reference evidence="4 5" key="1">
    <citation type="submission" date="2023-11" db="EMBL/GenBank/DDBJ databases">
        <title>Halocaridina rubra genome assembly.</title>
        <authorList>
            <person name="Smith C."/>
        </authorList>
    </citation>
    <scope>NUCLEOTIDE SEQUENCE [LARGE SCALE GENOMIC DNA]</scope>
    <source>
        <strain evidence="4">EP-1</strain>
        <tissue evidence="4">Whole</tissue>
    </source>
</reference>
<dbReference type="GO" id="GO:0006508">
    <property type="term" value="P:proteolysis"/>
    <property type="evidence" value="ECO:0007669"/>
    <property type="project" value="InterPro"/>
</dbReference>
<dbReference type="InterPro" id="IPR033116">
    <property type="entry name" value="TRYPSIN_SER"/>
</dbReference>
<dbReference type="InterPro" id="IPR001254">
    <property type="entry name" value="Trypsin_dom"/>
</dbReference>
<organism evidence="4 5">
    <name type="scientific">Halocaridina rubra</name>
    <name type="common">Hawaiian red shrimp</name>
    <dbReference type="NCBI Taxonomy" id="373956"/>
    <lineage>
        <taxon>Eukaryota</taxon>
        <taxon>Metazoa</taxon>
        <taxon>Ecdysozoa</taxon>
        <taxon>Arthropoda</taxon>
        <taxon>Crustacea</taxon>
        <taxon>Multicrustacea</taxon>
        <taxon>Malacostraca</taxon>
        <taxon>Eumalacostraca</taxon>
        <taxon>Eucarida</taxon>
        <taxon>Decapoda</taxon>
        <taxon>Pleocyemata</taxon>
        <taxon>Caridea</taxon>
        <taxon>Atyoidea</taxon>
        <taxon>Atyidae</taxon>
        <taxon>Halocaridina</taxon>
    </lineage>
</organism>
<dbReference type="Gene3D" id="2.40.10.10">
    <property type="entry name" value="Trypsin-like serine proteases"/>
    <property type="match status" value="1"/>
</dbReference>
<evidence type="ECO:0000313" key="4">
    <source>
        <dbReference type="EMBL" id="KAK7081612.1"/>
    </source>
</evidence>
<sequence>VQAPQNAITVSYGNIVLASATTVTATGYILHENYNNTDSSNDIALVELPNELNYETDPTIHPICLAEEADIPYGNKAVATGWGVTAYQGNVSPTLLEVALDVITMTQCQNLFQSLPVSLPQDTTKVLCALTPTKDTCQGDSGGPLVVRVCPNKWVQIGIVSFGHQCAFPNGPGVYTKVSAYRSWIDTKTGSSTTC</sequence>
<feature type="non-terminal residue" evidence="4">
    <location>
        <position position="1"/>
    </location>
</feature>
<dbReference type="SMART" id="SM00020">
    <property type="entry name" value="Tryp_SPc"/>
    <property type="match status" value="1"/>
</dbReference>
<dbReference type="GO" id="GO:0004252">
    <property type="term" value="F:serine-type endopeptidase activity"/>
    <property type="evidence" value="ECO:0007669"/>
    <property type="project" value="InterPro"/>
</dbReference>
<dbReference type="PANTHER" id="PTHR24253">
    <property type="entry name" value="TRANSMEMBRANE PROTEASE SERINE"/>
    <property type="match status" value="1"/>
</dbReference>
<comment type="caution">
    <text evidence="4">The sequence shown here is derived from an EMBL/GenBank/DDBJ whole genome shotgun (WGS) entry which is preliminary data.</text>
</comment>
<protein>
    <recommendedName>
        <fullName evidence="3">Peptidase S1 domain-containing protein</fullName>
    </recommendedName>
</protein>
<dbReference type="AlphaFoldDB" id="A0AAN8XCJ0"/>
<dbReference type="PRINTS" id="PR00722">
    <property type="entry name" value="CHYMOTRYPSIN"/>
</dbReference>
<dbReference type="CDD" id="cd00190">
    <property type="entry name" value="Tryp_SPc"/>
    <property type="match status" value="1"/>
</dbReference>
<proteinExistence type="inferred from homology"/>